<evidence type="ECO:0000256" key="1">
    <source>
        <dbReference type="SAM" id="Phobius"/>
    </source>
</evidence>
<feature type="domain" description="DUF1468" evidence="2">
    <location>
        <begin position="10"/>
        <end position="154"/>
    </location>
</feature>
<dbReference type="RefSeq" id="WP_111876546.1">
    <property type="nucleotide sequence ID" value="NZ_CBCSGC010000059.1"/>
</dbReference>
<evidence type="ECO:0000313" key="3">
    <source>
        <dbReference type="EMBL" id="RAR84864.1"/>
    </source>
</evidence>
<feature type="transmembrane region" description="Helical" evidence="1">
    <location>
        <begin position="75"/>
        <end position="94"/>
    </location>
</feature>
<proteinExistence type="predicted"/>
<feature type="transmembrane region" description="Helical" evidence="1">
    <location>
        <begin position="100"/>
        <end position="118"/>
    </location>
</feature>
<keyword evidence="1" id="KW-1133">Transmembrane helix</keyword>
<dbReference type="Pfam" id="PF07331">
    <property type="entry name" value="TctB"/>
    <property type="match status" value="1"/>
</dbReference>
<organism evidence="3 4">
    <name type="scientific">Paracidovorax anthurii</name>
    <dbReference type="NCBI Taxonomy" id="78229"/>
    <lineage>
        <taxon>Bacteria</taxon>
        <taxon>Pseudomonadati</taxon>
        <taxon>Pseudomonadota</taxon>
        <taxon>Betaproteobacteria</taxon>
        <taxon>Burkholderiales</taxon>
        <taxon>Comamonadaceae</taxon>
        <taxon>Paracidovorax</taxon>
    </lineage>
</organism>
<comment type="caution">
    <text evidence="3">The sequence shown here is derived from an EMBL/GenBank/DDBJ whole genome shotgun (WGS) entry which is preliminary data.</text>
</comment>
<feature type="transmembrane region" description="Helical" evidence="1">
    <location>
        <begin position="9"/>
        <end position="29"/>
    </location>
</feature>
<dbReference type="InterPro" id="IPR009936">
    <property type="entry name" value="DUF1468"/>
</dbReference>
<protein>
    <submittedName>
        <fullName evidence="3">Tripartite tricarboxylate transporter TctB family protein</fullName>
    </submittedName>
</protein>
<dbReference type="AlphaFoldDB" id="A0A328ZGY1"/>
<reference evidence="3 4" key="1">
    <citation type="submission" date="2018-06" db="EMBL/GenBank/DDBJ databases">
        <title>Genomic Encyclopedia of Archaeal and Bacterial Type Strains, Phase II (KMG-II): from individual species to whole genera.</title>
        <authorList>
            <person name="Goeker M."/>
        </authorList>
    </citation>
    <scope>NUCLEOTIDE SEQUENCE [LARGE SCALE GENOMIC DNA]</scope>
    <source>
        <strain evidence="3 4">CFPB 3232</strain>
    </source>
</reference>
<keyword evidence="4" id="KW-1185">Reference proteome</keyword>
<accession>A0A328ZGY1</accession>
<keyword evidence="1" id="KW-0812">Transmembrane</keyword>
<dbReference type="OrthoDB" id="7029611at2"/>
<evidence type="ECO:0000313" key="4">
    <source>
        <dbReference type="Proteomes" id="UP000248856"/>
    </source>
</evidence>
<evidence type="ECO:0000259" key="2">
    <source>
        <dbReference type="Pfam" id="PF07331"/>
    </source>
</evidence>
<feature type="transmembrane region" description="Helical" evidence="1">
    <location>
        <begin position="41"/>
        <end position="63"/>
    </location>
</feature>
<sequence>MKIKSQKDFFSGLMFMGVGVAFAVGATNYSIGSGARMGPGYFPLILGILLAILGAAITFYATAVESADGDKIGKWAWKQLFFILASNFAFGVLLAGLPSFGVPAMGLIVAIYALVFIASLAGDTFSAKEVFILATVLAVGSYVAFVWALKLQFPVWPSFISG</sequence>
<name>A0A328ZGY1_9BURK</name>
<keyword evidence="1" id="KW-0472">Membrane</keyword>
<feature type="transmembrane region" description="Helical" evidence="1">
    <location>
        <begin position="130"/>
        <end position="149"/>
    </location>
</feature>
<gene>
    <name evidence="3" type="ORF">AX018_100996</name>
</gene>
<dbReference type="EMBL" id="QLTA01000009">
    <property type="protein sequence ID" value="RAR84864.1"/>
    <property type="molecule type" value="Genomic_DNA"/>
</dbReference>
<dbReference type="Proteomes" id="UP000248856">
    <property type="component" value="Unassembled WGS sequence"/>
</dbReference>